<keyword evidence="1" id="KW-0732">Signal</keyword>
<evidence type="ECO:0000313" key="2">
    <source>
        <dbReference type="EMBL" id="SCL33082.1"/>
    </source>
</evidence>
<accession>A0A1C6SUR6</accession>
<dbReference type="RefSeq" id="WP_176731827.1">
    <property type="nucleotide sequence ID" value="NZ_FMHV01000002.1"/>
</dbReference>
<protein>
    <recommendedName>
        <fullName evidence="4">DUF3558 domain-containing protein</fullName>
    </recommendedName>
</protein>
<feature type="signal peptide" evidence="1">
    <location>
        <begin position="1"/>
        <end position="25"/>
    </location>
</feature>
<evidence type="ECO:0008006" key="4">
    <source>
        <dbReference type="Google" id="ProtNLM"/>
    </source>
</evidence>
<feature type="chain" id="PRO_5008746097" description="DUF3558 domain-containing protein" evidence="1">
    <location>
        <begin position="26"/>
        <end position="190"/>
    </location>
</feature>
<evidence type="ECO:0000313" key="3">
    <source>
        <dbReference type="Proteomes" id="UP000199413"/>
    </source>
</evidence>
<proteinExistence type="predicted"/>
<name>A0A1C6SUR6_9ACTN</name>
<reference evidence="3" key="1">
    <citation type="submission" date="2016-06" db="EMBL/GenBank/DDBJ databases">
        <authorList>
            <person name="Varghese N."/>
            <person name="Submissions Spin"/>
        </authorList>
    </citation>
    <scope>NUCLEOTIDE SEQUENCE [LARGE SCALE GENOMIC DNA]</scope>
    <source>
        <strain evidence="3">DSM 45431</strain>
    </source>
</reference>
<dbReference type="AlphaFoldDB" id="A0A1C6SUR6"/>
<dbReference type="Proteomes" id="UP000199413">
    <property type="component" value="Unassembled WGS sequence"/>
</dbReference>
<keyword evidence="3" id="KW-1185">Reference proteome</keyword>
<dbReference type="EMBL" id="FMHV01000002">
    <property type="protein sequence ID" value="SCL33082.1"/>
    <property type="molecule type" value="Genomic_DNA"/>
</dbReference>
<organism evidence="2 3">
    <name type="scientific">Micromonospora rhizosphaerae</name>
    <dbReference type="NCBI Taxonomy" id="568872"/>
    <lineage>
        <taxon>Bacteria</taxon>
        <taxon>Bacillati</taxon>
        <taxon>Actinomycetota</taxon>
        <taxon>Actinomycetes</taxon>
        <taxon>Micromonosporales</taxon>
        <taxon>Micromonosporaceae</taxon>
        <taxon>Micromonospora</taxon>
    </lineage>
</organism>
<evidence type="ECO:0000256" key="1">
    <source>
        <dbReference type="SAM" id="SignalP"/>
    </source>
</evidence>
<sequence>MRWRSCLPFAAMLAATLTGCGWVGAHDAARVPGCTVPDDEDGLLDAYADDPVLAVRPQGARRAGDVIRSKGCERVSREDTTNTSVSLTWRLSRGYDDGALRRTFDPVAREAGWRFTPAGDRGPVADGSVFLTYCRSVLEVPSRLVIRSDPEQRVDVRPSTADRPPSPQWSVLSPAGIYVTIYADPTCPTP</sequence>
<gene>
    <name evidence="2" type="ORF">GA0070624_4644</name>
</gene>
<dbReference type="PROSITE" id="PS51257">
    <property type="entry name" value="PROKAR_LIPOPROTEIN"/>
    <property type="match status" value="1"/>
</dbReference>